<dbReference type="PROSITE" id="PS00211">
    <property type="entry name" value="ABC_TRANSPORTER_1"/>
    <property type="match status" value="1"/>
</dbReference>
<dbReference type="PROSITE" id="PS50893">
    <property type="entry name" value="ABC_TRANSPORTER_2"/>
    <property type="match status" value="1"/>
</dbReference>
<dbReference type="Pfam" id="PF00005">
    <property type="entry name" value="ABC_tran"/>
    <property type="match status" value="1"/>
</dbReference>
<dbReference type="InterPro" id="IPR050166">
    <property type="entry name" value="ABC_transporter_ATP-bind"/>
</dbReference>
<dbReference type="OrthoDB" id="9814623at2"/>
<dbReference type="PANTHER" id="PTHR42788:SF13">
    <property type="entry name" value="ALIPHATIC SULFONATES IMPORT ATP-BINDING PROTEIN SSUB"/>
    <property type="match status" value="1"/>
</dbReference>
<dbReference type="RefSeq" id="WP_126377640.1">
    <property type="nucleotide sequence ID" value="NZ_AP017378.1"/>
</dbReference>
<accession>A0A2Z6AXL2</accession>
<evidence type="ECO:0000256" key="3">
    <source>
        <dbReference type="ARBA" id="ARBA00022840"/>
    </source>
</evidence>
<dbReference type="InterPro" id="IPR027417">
    <property type="entry name" value="P-loop_NTPase"/>
</dbReference>
<keyword evidence="2" id="KW-0547">Nucleotide-binding</keyword>
<protein>
    <submittedName>
        <fullName evidence="5">ABC transporter related protein</fullName>
    </submittedName>
</protein>
<dbReference type="InterPro" id="IPR003593">
    <property type="entry name" value="AAA+_ATPase"/>
</dbReference>
<dbReference type="Proteomes" id="UP000269883">
    <property type="component" value="Chromosome"/>
</dbReference>
<dbReference type="EMBL" id="AP017378">
    <property type="protein sequence ID" value="BBD07945.1"/>
    <property type="molecule type" value="Genomic_DNA"/>
</dbReference>
<evidence type="ECO:0000256" key="2">
    <source>
        <dbReference type="ARBA" id="ARBA00022741"/>
    </source>
</evidence>
<dbReference type="KEGG" id="dfl:DFE_1219"/>
<dbReference type="SUPFAM" id="SSF52540">
    <property type="entry name" value="P-loop containing nucleoside triphosphate hydrolases"/>
    <property type="match status" value="1"/>
</dbReference>
<dbReference type="PANTHER" id="PTHR42788">
    <property type="entry name" value="TAURINE IMPORT ATP-BINDING PROTEIN-RELATED"/>
    <property type="match status" value="1"/>
</dbReference>
<name>A0A2Z6AXL2_9BACT</name>
<proteinExistence type="predicted"/>
<keyword evidence="6" id="KW-1185">Reference proteome</keyword>
<dbReference type="InterPro" id="IPR003439">
    <property type="entry name" value="ABC_transporter-like_ATP-bd"/>
</dbReference>
<dbReference type="GO" id="GO:0005524">
    <property type="term" value="F:ATP binding"/>
    <property type="evidence" value="ECO:0007669"/>
    <property type="project" value="UniProtKB-KW"/>
</dbReference>
<gene>
    <name evidence="5" type="ORF">DFE_1219</name>
</gene>
<reference evidence="5 6" key="1">
    <citation type="journal article" date="2018" name="Sci. Adv.">
        <title>Multi-heme cytochromes provide a pathway for survival in energy-limited environments.</title>
        <authorList>
            <person name="Deng X."/>
            <person name="Dohmae N."/>
            <person name="Nealson K.H."/>
            <person name="Hashimoto K."/>
            <person name="Okamoto A."/>
        </authorList>
    </citation>
    <scope>NUCLEOTIDE SEQUENCE [LARGE SCALE GENOMIC DNA]</scope>
    <source>
        <strain evidence="5 6">IS5</strain>
    </source>
</reference>
<evidence type="ECO:0000313" key="5">
    <source>
        <dbReference type="EMBL" id="BBD07945.1"/>
    </source>
</evidence>
<organism evidence="5 6">
    <name type="scientific">Desulfovibrio ferrophilus</name>
    <dbReference type="NCBI Taxonomy" id="241368"/>
    <lineage>
        <taxon>Bacteria</taxon>
        <taxon>Pseudomonadati</taxon>
        <taxon>Thermodesulfobacteriota</taxon>
        <taxon>Desulfovibrionia</taxon>
        <taxon>Desulfovibrionales</taxon>
        <taxon>Desulfovibrionaceae</taxon>
        <taxon>Desulfovibrio</taxon>
    </lineage>
</organism>
<dbReference type="SMART" id="SM00382">
    <property type="entry name" value="AAA"/>
    <property type="match status" value="1"/>
</dbReference>
<sequence length="199" mass="22320">MIRLHSVGKHYDNVEVLPHTTLHIQTGKGLCLTGPSGCGKTTLLEIAAGLNPPDCGRIELGSQNIGCVFQDDAIIPWLDAEANITFVLHDKKRLRQRIARYWLRRFDLPPQILPPAMSGGMRRRLNLARAFAVCPDILFLDEPFAFLDSQWQRKLLLLIEESLHKGMTILMASHQLGALRQTLPSLDYQELSATSAQNE</sequence>
<keyword evidence="3" id="KW-0067">ATP-binding</keyword>
<evidence type="ECO:0000256" key="1">
    <source>
        <dbReference type="ARBA" id="ARBA00022448"/>
    </source>
</evidence>
<evidence type="ECO:0000313" key="6">
    <source>
        <dbReference type="Proteomes" id="UP000269883"/>
    </source>
</evidence>
<feature type="domain" description="ABC transporter" evidence="4">
    <location>
        <begin position="2"/>
        <end position="195"/>
    </location>
</feature>
<keyword evidence="1" id="KW-0813">Transport</keyword>
<dbReference type="GO" id="GO:0016887">
    <property type="term" value="F:ATP hydrolysis activity"/>
    <property type="evidence" value="ECO:0007669"/>
    <property type="project" value="InterPro"/>
</dbReference>
<dbReference type="Gene3D" id="3.40.50.300">
    <property type="entry name" value="P-loop containing nucleotide triphosphate hydrolases"/>
    <property type="match status" value="1"/>
</dbReference>
<dbReference type="AlphaFoldDB" id="A0A2Z6AXL2"/>
<evidence type="ECO:0000259" key="4">
    <source>
        <dbReference type="PROSITE" id="PS50893"/>
    </source>
</evidence>
<dbReference type="InterPro" id="IPR017871">
    <property type="entry name" value="ABC_transporter-like_CS"/>
</dbReference>